<evidence type="ECO:0000256" key="5">
    <source>
        <dbReference type="ARBA" id="ARBA00023012"/>
    </source>
</evidence>
<evidence type="ECO:0000256" key="9">
    <source>
        <dbReference type="PROSITE-ProRule" id="PRU00169"/>
    </source>
</evidence>
<keyword evidence="4 9" id="KW-0597">Phosphoprotein</keyword>
<dbReference type="CDD" id="cd00082">
    <property type="entry name" value="HisKA"/>
    <property type="match status" value="1"/>
</dbReference>
<name>A0ABW2SMN8_9ACTO</name>
<evidence type="ECO:0000256" key="4">
    <source>
        <dbReference type="ARBA" id="ARBA00022553"/>
    </source>
</evidence>
<keyword evidence="8" id="KW-0804">Transcription</keyword>
<dbReference type="Gene3D" id="1.10.287.130">
    <property type="match status" value="1"/>
</dbReference>
<feature type="region of interest" description="Disordered" evidence="10">
    <location>
        <begin position="1"/>
        <end position="111"/>
    </location>
</feature>
<dbReference type="PANTHER" id="PTHR48111:SF1">
    <property type="entry name" value="TWO-COMPONENT RESPONSE REGULATOR ORR33"/>
    <property type="match status" value="1"/>
</dbReference>
<reference evidence="13" key="1">
    <citation type="journal article" date="2019" name="Int. J. Syst. Evol. Microbiol.">
        <title>The Global Catalogue of Microorganisms (GCM) 10K type strain sequencing project: providing services to taxonomists for standard genome sequencing and annotation.</title>
        <authorList>
            <consortium name="The Broad Institute Genomics Platform"/>
            <consortium name="The Broad Institute Genome Sequencing Center for Infectious Disease"/>
            <person name="Wu L."/>
            <person name="Ma J."/>
        </authorList>
    </citation>
    <scope>NUCLEOTIDE SEQUENCE [LARGE SCALE GENOMIC DNA]</scope>
    <source>
        <strain evidence="13">CCUG 56698</strain>
    </source>
</reference>
<accession>A0ABW2SMN8</accession>
<dbReference type="InterPro" id="IPR039420">
    <property type="entry name" value="WalR-like"/>
</dbReference>
<dbReference type="Gene3D" id="6.10.250.690">
    <property type="match status" value="1"/>
</dbReference>
<dbReference type="CDD" id="cd17574">
    <property type="entry name" value="REC_OmpR"/>
    <property type="match status" value="1"/>
</dbReference>
<evidence type="ECO:0000256" key="6">
    <source>
        <dbReference type="ARBA" id="ARBA00023015"/>
    </source>
</evidence>
<evidence type="ECO:0000256" key="2">
    <source>
        <dbReference type="ARBA" id="ARBA00004236"/>
    </source>
</evidence>
<dbReference type="EC" id="2.7.13.3" evidence="3"/>
<proteinExistence type="predicted"/>
<feature type="modified residue" description="4-aspartylphosphate" evidence="9">
    <location>
        <position position="166"/>
    </location>
</feature>
<organism evidence="12 13">
    <name type="scientific">Schaalia naturae</name>
    <dbReference type="NCBI Taxonomy" id="635203"/>
    <lineage>
        <taxon>Bacteria</taxon>
        <taxon>Bacillati</taxon>
        <taxon>Actinomycetota</taxon>
        <taxon>Actinomycetes</taxon>
        <taxon>Actinomycetales</taxon>
        <taxon>Actinomycetaceae</taxon>
        <taxon>Schaalia</taxon>
    </lineage>
</organism>
<dbReference type="SUPFAM" id="SSF52172">
    <property type="entry name" value="CheY-like"/>
    <property type="match status" value="1"/>
</dbReference>
<comment type="subcellular location">
    <subcellularLocation>
        <location evidence="2">Cell membrane</location>
    </subcellularLocation>
</comment>
<evidence type="ECO:0000313" key="13">
    <source>
        <dbReference type="Proteomes" id="UP001596527"/>
    </source>
</evidence>
<evidence type="ECO:0000313" key="12">
    <source>
        <dbReference type="EMBL" id="MFC7580643.1"/>
    </source>
</evidence>
<keyword evidence="7" id="KW-0238">DNA-binding</keyword>
<comment type="caution">
    <text evidence="12">The sequence shown here is derived from an EMBL/GenBank/DDBJ whole genome shotgun (WGS) entry which is preliminary data.</text>
</comment>
<evidence type="ECO:0000259" key="11">
    <source>
        <dbReference type="PROSITE" id="PS50110"/>
    </source>
</evidence>
<evidence type="ECO:0000256" key="10">
    <source>
        <dbReference type="SAM" id="MobiDB-lite"/>
    </source>
</evidence>
<dbReference type="InterPro" id="IPR003661">
    <property type="entry name" value="HisK_dim/P_dom"/>
</dbReference>
<evidence type="ECO:0000256" key="7">
    <source>
        <dbReference type="ARBA" id="ARBA00023125"/>
    </source>
</evidence>
<dbReference type="InterPro" id="IPR036097">
    <property type="entry name" value="HisK_dim/P_sf"/>
</dbReference>
<protein>
    <recommendedName>
        <fullName evidence="3">histidine kinase</fullName>
        <ecNumber evidence="3">2.7.13.3</ecNumber>
    </recommendedName>
</protein>
<dbReference type="InterPro" id="IPR001789">
    <property type="entry name" value="Sig_transdc_resp-reg_receiver"/>
</dbReference>
<dbReference type="SMART" id="SM00448">
    <property type="entry name" value="REC"/>
    <property type="match status" value="1"/>
</dbReference>
<feature type="domain" description="Response regulatory" evidence="11">
    <location>
        <begin position="117"/>
        <end position="230"/>
    </location>
</feature>
<gene>
    <name evidence="12" type="ORF">ACFQWG_05395</name>
</gene>
<feature type="compositionally biased region" description="Basic and acidic residues" evidence="10">
    <location>
        <begin position="48"/>
        <end position="62"/>
    </location>
</feature>
<dbReference type="InterPro" id="IPR011006">
    <property type="entry name" value="CheY-like_superfamily"/>
</dbReference>
<keyword evidence="6" id="KW-0805">Transcription regulation</keyword>
<keyword evidence="13" id="KW-1185">Reference proteome</keyword>
<dbReference type="EMBL" id="JBHTEF010000001">
    <property type="protein sequence ID" value="MFC7580643.1"/>
    <property type="molecule type" value="Genomic_DNA"/>
</dbReference>
<dbReference type="PROSITE" id="PS50110">
    <property type="entry name" value="RESPONSE_REGULATORY"/>
    <property type="match status" value="1"/>
</dbReference>
<comment type="catalytic activity">
    <reaction evidence="1">
        <text>ATP + protein L-histidine = ADP + protein N-phospho-L-histidine.</text>
        <dbReference type="EC" id="2.7.13.3"/>
    </reaction>
</comment>
<sequence>MSTPAGVHGPRVGAARNGESRGTKGAKAPTGASVRRPKAVAALANREPAGEREGRPARRARDPSSVQRRGRCAPPPESTLARGPTTSSTLVCDIGDGTGSREGWGDRRTGTGPVGGQALIVDDEEAFADACAEYLRAAGIRATAVGSAGEARLRLGAGPVSLVLLDVNLPGSSGFDLCRELRATSDCPIVFISARGGEDDEILALGIGGDDYLTKPFSLALLLAKVRRLLDRFASAGRGAAGDLEGPLAMDPGNAFGAFTESFDLMRTELAAFREREDRLTREHRTVIAQLGHDLGTPAASISAAAELLEVDEDDPRRVARLRVIRTKALQIARPPLRRVLFAGSDLSGFTEDGLARFRRTHSGFVSLMKSKTGLPTAWATSYFSFFRP</sequence>
<dbReference type="Gene3D" id="3.40.50.2300">
    <property type="match status" value="1"/>
</dbReference>
<evidence type="ECO:0000256" key="1">
    <source>
        <dbReference type="ARBA" id="ARBA00000085"/>
    </source>
</evidence>
<dbReference type="Pfam" id="PF00072">
    <property type="entry name" value="Response_reg"/>
    <property type="match status" value="1"/>
</dbReference>
<dbReference type="RefSeq" id="WP_380972884.1">
    <property type="nucleotide sequence ID" value="NZ_JBHTEF010000001.1"/>
</dbReference>
<dbReference type="PANTHER" id="PTHR48111">
    <property type="entry name" value="REGULATOR OF RPOS"/>
    <property type="match status" value="1"/>
</dbReference>
<evidence type="ECO:0000256" key="8">
    <source>
        <dbReference type="ARBA" id="ARBA00023163"/>
    </source>
</evidence>
<keyword evidence="5" id="KW-0902">Two-component regulatory system</keyword>
<evidence type="ECO:0000256" key="3">
    <source>
        <dbReference type="ARBA" id="ARBA00012438"/>
    </source>
</evidence>
<dbReference type="SUPFAM" id="SSF47384">
    <property type="entry name" value="Homodimeric domain of signal transducing histidine kinase"/>
    <property type="match status" value="1"/>
</dbReference>
<dbReference type="Proteomes" id="UP001596527">
    <property type="component" value="Unassembled WGS sequence"/>
</dbReference>